<dbReference type="Pfam" id="PF00703">
    <property type="entry name" value="Glyco_hydro_2"/>
    <property type="match status" value="1"/>
</dbReference>
<feature type="domain" description="Glycoside hydrolase family 2 immunoglobulin-like beta-sandwich" evidence="5">
    <location>
        <begin position="195"/>
        <end position="284"/>
    </location>
</feature>
<dbReference type="AlphaFoldDB" id="A0A1M5NFU0"/>
<dbReference type="PANTHER" id="PTHR42732">
    <property type="entry name" value="BETA-GALACTOSIDASE"/>
    <property type="match status" value="1"/>
</dbReference>
<keyword evidence="3" id="KW-0326">Glycosidase</keyword>
<feature type="signal peptide" evidence="4">
    <location>
        <begin position="1"/>
        <end position="19"/>
    </location>
</feature>
<dbReference type="Pfam" id="PF02836">
    <property type="entry name" value="Glyco_hydro_2_C"/>
    <property type="match status" value="1"/>
</dbReference>
<evidence type="ECO:0000256" key="2">
    <source>
        <dbReference type="ARBA" id="ARBA00022801"/>
    </source>
</evidence>
<dbReference type="Proteomes" id="UP000184520">
    <property type="component" value="Unassembled WGS sequence"/>
</dbReference>
<dbReference type="PRINTS" id="PR00132">
    <property type="entry name" value="GLHYDRLASE2"/>
</dbReference>
<dbReference type="PANTHER" id="PTHR42732:SF1">
    <property type="entry name" value="BETA-MANNOSIDASE"/>
    <property type="match status" value="1"/>
</dbReference>
<dbReference type="OrthoDB" id="9758603at2"/>
<evidence type="ECO:0000259" key="5">
    <source>
        <dbReference type="Pfam" id="PF00703"/>
    </source>
</evidence>
<dbReference type="RefSeq" id="WP_073324187.1">
    <property type="nucleotide sequence ID" value="NZ_FQWD01000005.1"/>
</dbReference>
<evidence type="ECO:0000256" key="4">
    <source>
        <dbReference type="SAM" id="SignalP"/>
    </source>
</evidence>
<dbReference type="InterPro" id="IPR006102">
    <property type="entry name" value="Ig-like_GH2"/>
</dbReference>
<dbReference type="SUPFAM" id="SSF49303">
    <property type="entry name" value="beta-Galactosidase/glucuronidase domain"/>
    <property type="match status" value="1"/>
</dbReference>
<dbReference type="InterPro" id="IPR023232">
    <property type="entry name" value="Glyco_hydro_2_AS"/>
</dbReference>
<dbReference type="InterPro" id="IPR013783">
    <property type="entry name" value="Ig-like_fold"/>
</dbReference>
<sequence length="590" mass="66917">MKSVIVALSVLFFASQSLALDLLQNAPGRQQTSLNGQWNAIVDPFDVGDKRKFQNFDGTPPADKLQEFNFDSAMKLSVPGDWNTQDDKLFWYEGSVWYEKSFEHQAKPGKEYMLYFDAVNYLASVYLNGTLLGKHEGGFTPFQFKATDALKDGKNVLVVKVNNRREPDFIPTMSTDWWNYGGITRPVRLIELSPTYIQDYSFTYKKGGTIAVSVTVAGESPAKQKVDIALPQLGISKRLTTDATGKASLTFKAKPELWTPESPTLYSASLTLGDQTLTDKTGFRTIEVDGDKMLLNGKPVFLRGIAIHEEKPFSDGRAWSEEEARVLLGWAKELGSNYVRFAHYPHNENMLRVADELGLMVWAEIPVYWDIQFDNPEVLAKAKQQFGEMLFRDKNRAAVILWSIANETPNTEVRTSFLTELANTVRTTDPTRLVTAAINTQTTTDSGRIIDEAFAGVVDVIGINSYCGWYYDKPETCAQYKWQSAYNKPIIISEFGAGALQGWEGDENTFFSEAYQLRVFKQNLIMLDNMPHLAGVSPWLLKDFRAARRPLAGVQDYWNRKGLLSDQGIKKQVWYLMQDWYAKKEREHQR</sequence>
<dbReference type="InterPro" id="IPR036156">
    <property type="entry name" value="Beta-gal/glucu_dom_sf"/>
</dbReference>
<organism evidence="8 9">
    <name type="scientific">Marisediminitalea aggregata</name>
    <dbReference type="NCBI Taxonomy" id="634436"/>
    <lineage>
        <taxon>Bacteria</taxon>
        <taxon>Pseudomonadati</taxon>
        <taxon>Pseudomonadota</taxon>
        <taxon>Gammaproteobacteria</taxon>
        <taxon>Alteromonadales</taxon>
        <taxon>Alteromonadaceae</taxon>
        <taxon>Marisediminitalea</taxon>
    </lineage>
</organism>
<comment type="similarity">
    <text evidence="1">Belongs to the glycosyl hydrolase 2 family.</text>
</comment>
<keyword evidence="4" id="KW-0732">Signal</keyword>
<evidence type="ECO:0000313" key="8">
    <source>
        <dbReference type="EMBL" id="SHG88434.1"/>
    </source>
</evidence>
<evidence type="ECO:0000313" key="9">
    <source>
        <dbReference type="Proteomes" id="UP000184520"/>
    </source>
</evidence>
<dbReference type="EMBL" id="FQWD01000005">
    <property type="protein sequence ID" value="SHG88434.1"/>
    <property type="molecule type" value="Genomic_DNA"/>
</dbReference>
<dbReference type="GO" id="GO:0005975">
    <property type="term" value="P:carbohydrate metabolic process"/>
    <property type="evidence" value="ECO:0007669"/>
    <property type="project" value="InterPro"/>
</dbReference>
<feature type="domain" description="Glycosyl hydrolases family 2 sugar binding" evidence="7">
    <location>
        <begin position="77"/>
        <end position="191"/>
    </location>
</feature>
<dbReference type="Gene3D" id="2.60.40.10">
    <property type="entry name" value="Immunoglobulins"/>
    <property type="match status" value="1"/>
</dbReference>
<evidence type="ECO:0000256" key="1">
    <source>
        <dbReference type="ARBA" id="ARBA00007401"/>
    </source>
</evidence>
<proteinExistence type="inferred from homology"/>
<protein>
    <submittedName>
        <fullName evidence="8">Beta-glucuronidase</fullName>
    </submittedName>
</protein>
<dbReference type="Gene3D" id="2.60.120.260">
    <property type="entry name" value="Galactose-binding domain-like"/>
    <property type="match status" value="1"/>
</dbReference>
<feature type="domain" description="Glycoside hydrolase family 2 catalytic" evidence="6">
    <location>
        <begin position="286"/>
        <end position="527"/>
    </location>
</feature>
<evidence type="ECO:0000259" key="7">
    <source>
        <dbReference type="Pfam" id="PF02837"/>
    </source>
</evidence>
<evidence type="ECO:0000259" key="6">
    <source>
        <dbReference type="Pfam" id="PF02836"/>
    </source>
</evidence>
<dbReference type="PROSITE" id="PS00608">
    <property type="entry name" value="GLYCOSYL_HYDROL_F2_2"/>
    <property type="match status" value="1"/>
</dbReference>
<dbReference type="InterPro" id="IPR006103">
    <property type="entry name" value="Glyco_hydro_2_cat"/>
</dbReference>
<dbReference type="SUPFAM" id="SSF49785">
    <property type="entry name" value="Galactose-binding domain-like"/>
    <property type="match status" value="1"/>
</dbReference>
<keyword evidence="9" id="KW-1185">Reference proteome</keyword>
<dbReference type="Pfam" id="PF02837">
    <property type="entry name" value="Glyco_hydro_2_N"/>
    <property type="match status" value="1"/>
</dbReference>
<dbReference type="SUPFAM" id="SSF51445">
    <property type="entry name" value="(Trans)glycosidases"/>
    <property type="match status" value="1"/>
</dbReference>
<evidence type="ECO:0000256" key="3">
    <source>
        <dbReference type="ARBA" id="ARBA00023295"/>
    </source>
</evidence>
<dbReference type="Gene3D" id="3.20.20.80">
    <property type="entry name" value="Glycosidases"/>
    <property type="match status" value="1"/>
</dbReference>
<keyword evidence="2" id="KW-0378">Hydrolase</keyword>
<dbReference type="GO" id="GO:0004553">
    <property type="term" value="F:hydrolase activity, hydrolyzing O-glycosyl compounds"/>
    <property type="evidence" value="ECO:0007669"/>
    <property type="project" value="InterPro"/>
</dbReference>
<dbReference type="InterPro" id="IPR008979">
    <property type="entry name" value="Galactose-bd-like_sf"/>
</dbReference>
<dbReference type="STRING" id="634436.SAMN05216361_3219"/>
<name>A0A1M5NFU0_9ALTE</name>
<gene>
    <name evidence="8" type="ORF">SAMN05216361_3219</name>
</gene>
<reference evidence="9" key="1">
    <citation type="submission" date="2016-11" db="EMBL/GenBank/DDBJ databases">
        <authorList>
            <person name="Varghese N."/>
            <person name="Submissions S."/>
        </authorList>
    </citation>
    <scope>NUCLEOTIDE SEQUENCE [LARGE SCALE GENOMIC DNA]</scope>
    <source>
        <strain evidence="9">CGMCC 1.8995</strain>
    </source>
</reference>
<feature type="chain" id="PRO_5012319104" evidence="4">
    <location>
        <begin position="20"/>
        <end position="590"/>
    </location>
</feature>
<dbReference type="InterPro" id="IPR017853">
    <property type="entry name" value="GH"/>
</dbReference>
<dbReference type="InterPro" id="IPR006104">
    <property type="entry name" value="Glyco_hydro_2_N"/>
</dbReference>
<dbReference type="InterPro" id="IPR051913">
    <property type="entry name" value="GH2_Domain-Containing"/>
</dbReference>
<dbReference type="InterPro" id="IPR006101">
    <property type="entry name" value="Glyco_hydro_2"/>
</dbReference>
<accession>A0A1M5NFU0</accession>